<sequence length="124" mass="14688">MVTQLDDVRLIKLVQSHPILYDRNLARGPKTSSLKDDIWKKLSLQLNCSERACITRWKSIRDRFGKELRRAQENPEEAVNWDMFEHLLFLREHYKHGQTNSEALLNIKYEPKKKKTGAETPKRV</sequence>
<dbReference type="AlphaFoldDB" id="A0A0K8W1Q7"/>
<dbReference type="PROSITE" id="PS51029">
    <property type="entry name" value="MADF"/>
    <property type="match status" value="1"/>
</dbReference>
<protein>
    <submittedName>
        <fullName evidence="2">Transcription factor Adf-1</fullName>
    </submittedName>
</protein>
<organism evidence="2">
    <name type="scientific">Bactrocera latifrons</name>
    <name type="common">Malaysian fruit fly</name>
    <name type="synonym">Chaetodacus latifrons</name>
    <dbReference type="NCBI Taxonomy" id="174628"/>
    <lineage>
        <taxon>Eukaryota</taxon>
        <taxon>Metazoa</taxon>
        <taxon>Ecdysozoa</taxon>
        <taxon>Arthropoda</taxon>
        <taxon>Hexapoda</taxon>
        <taxon>Insecta</taxon>
        <taxon>Pterygota</taxon>
        <taxon>Neoptera</taxon>
        <taxon>Endopterygota</taxon>
        <taxon>Diptera</taxon>
        <taxon>Brachycera</taxon>
        <taxon>Muscomorpha</taxon>
        <taxon>Tephritoidea</taxon>
        <taxon>Tephritidae</taxon>
        <taxon>Bactrocera</taxon>
        <taxon>Bactrocera</taxon>
    </lineage>
</organism>
<dbReference type="PANTHER" id="PTHR12243">
    <property type="entry name" value="MADF DOMAIN TRANSCRIPTION FACTOR"/>
    <property type="match status" value="1"/>
</dbReference>
<name>A0A0K8W1Q7_BACLA</name>
<gene>
    <name evidence="2" type="primary">Adf1_51</name>
    <name evidence="2" type="ORF">c0_g1_i1</name>
</gene>
<dbReference type="Pfam" id="PF10545">
    <property type="entry name" value="MADF_DNA_bdg"/>
    <property type="match status" value="1"/>
</dbReference>
<proteinExistence type="predicted"/>
<dbReference type="InterPro" id="IPR039353">
    <property type="entry name" value="TF_Adf1"/>
</dbReference>
<evidence type="ECO:0000259" key="1">
    <source>
        <dbReference type="PROSITE" id="PS51029"/>
    </source>
</evidence>
<dbReference type="OrthoDB" id="6081971at2759"/>
<dbReference type="PANTHER" id="PTHR12243:SF69">
    <property type="entry name" value="SI:CH73-59F11.3"/>
    <property type="match status" value="1"/>
</dbReference>
<dbReference type="GO" id="GO:0005634">
    <property type="term" value="C:nucleus"/>
    <property type="evidence" value="ECO:0007669"/>
    <property type="project" value="TreeGrafter"/>
</dbReference>
<reference evidence="2" key="1">
    <citation type="submission" date="2015-06" db="EMBL/GenBank/DDBJ databases">
        <authorList>
            <person name="Hoefler B.C."/>
            <person name="Straight P.D."/>
        </authorList>
    </citation>
    <scope>NUCLEOTIDE SEQUENCE</scope>
</reference>
<dbReference type="EMBL" id="GDHF01007559">
    <property type="protein sequence ID" value="JAI44755.1"/>
    <property type="molecule type" value="Transcribed_RNA"/>
</dbReference>
<dbReference type="GO" id="GO:0006357">
    <property type="term" value="P:regulation of transcription by RNA polymerase II"/>
    <property type="evidence" value="ECO:0007669"/>
    <property type="project" value="TreeGrafter"/>
</dbReference>
<dbReference type="GO" id="GO:0005667">
    <property type="term" value="C:transcription regulator complex"/>
    <property type="evidence" value="ECO:0007669"/>
    <property type="project" value="TreeGrafter"/>
</dbReference>
<dbReference type="InterPro" id="IPR006578">
    <property type="entry name" value="MADF-dom"/>
</dbReference>
<accession>A0A0K8W1Q7</accession>
<evidence type="ECO:0000313" key="2">
    <source>
        <dbReference type="EMBL" id="JAI44755.1"/>
    </source>
</evidence>
<feature type="domain" description="MADF" evidence="1">
    <location>
        <begin position="9"/>
        <end position="95"/>
    </location>
</feature>
<dbReference type="SMART" id="SM00595">
    <property type="entry name" value="MADF"/>
    <property type="match status" value="1"/>
</dbReference>